<gene>
    <name evidence="1" type="ORF">SAMN06265827_12929</name>
</gene>
<keyword evidence="2" id="KW-1185">Reference proteome</keyword>
<dbReference type="EMBL" id="OBDZ01000029">
    <property type="protein sequence ID" value="SNY42097.1"/>
    <property type="molecule type" value="Genomic_DNA"/>
</dbReference>
<accession>A0A285I2K0</accession>
<dbReference type="RefSeq" id="WP_097019092.1">
    <property type="nucleotide sequence ID" value="NZ_OBDZ01000029.1"/>
</dbReference>
<reference evidence="2" key="1">
    <citation type="submission" date="2017-09" db="EMBL/GenBank/DDBJ databases">
        <authorList>
            <person name="Varghese N."/>
            <person name="Submissions S."/>
        </authorList>
    </citation>
    <scope>NUCLEOTIDE SEQUENCE [LARGE SCALE GENOMIC DNA]</scope>
    <source>
        <strain evidence="2">MSL47</strain>
    </source>
</reference>
<sequence>MSEQSLVEKRLTNRVQEIDITLKKAVRNPELEESKELIKEANKVCKEIMIEDDLDNIKELMKANSSVIEYFQEEIDGIIFIGRRELPKGPKRDHQDVEWFFRGFCTYEEFSNFEEIYVKFQDKFGKYNFWDDEDYDLYLEVCGGVVGNELLIDYPIKKYWDQKRVLVSPFGVGVDGGLSNGGNAQWGNYEKFKAEVEEIKEQGGPKSIEDRIKLRINDDFDSIWLGEYNQLYKE</sequence>
<proteinExistence type="predicted"/>
<protein>
    <submittedName>
        <fullName evidence="1">Uncharacterized protein</fullName>
    </submittedName>
</protein>
<organism evidence="1 2">
    <name type="scientific">Orenia metallireducens</name>
    <dbReference type="NCBI Taxonomy" id="1413210"/>
    <lineage>
        <taxon>Bacteria</taxon>
        <taxon>Bacillati</taxon>
        <taxon>Bacillota</taxon>
        <taxon>Clostridia</taxon>
        <taxon>Halanaerobiales</taxon>
        <taxon>Halobacteroidaceae</taxon>
        <taxon>Orenia</taxon>
    </lineage>
</organism>
<evidence type="ECO:0000313" key="1">
    <source>
        <dbReference type="EMBL" id="SNY42097.1"/>
    </source>
</evidence>
<evidence type="ECO:0000313" key="2">
    <source>
        <dbReference type="Proteomes" id="UP000219573"/>
    </source>
</evidence>
<dbReference type="Proteomes" id="UP000219573">
    <property type="component" value="Unassembled WGS sequence"/>
</dbReference>
<dbReference type="AlphaFoldDB" id="A0A285I2K0"/>
<name>A0A285I2K0_9FIRM</name>